<feature type="domain" description="HTH lacI-type" evidence="5">
    <location>
        <begin position="5"/>
        <end position="59"/>
    </location>
</feature>
<dbReference type="SUPFAM" id="SSF47413">
    <property type="entry name" value="lambda repressor-like DNA-binding domains"/>
    <property type="match status" value="1"/>
</dbReference>
<sequence>MNRNVTIKDIAKAADVSISTVSRTLNGSSMVAPDKQQRVLEAASRLGYEPNAAAQGLVRGRSMTIGVLTQDIASPFYNEVARGIDAGFVGTGYQPIFVNGHWEVQDESAAISALTRRQVDGLIILGGRLADEQLHALAARFPLVLVGRRVAGLERRGLTVDNVHGAWLATTHLIQMGHRRIGHITGMASHRDALDRLEGYRLALAEAGLPFDPQLIFEGDFHEPSGSRAVDHWLAQGTAFSAIFSANDQMAYGARLGLYRKGMRVPEDVSLVGFDDLPASQFALPPLTSVHQPLFEMGQQAARLIFQQLHDDDTPTEAPLLPLTLSVRESVRYARSPAP</sequence>
<dbReference type="Gene3D" id="1.10.260.40">
    <property type="entry name" value="lambda repressor-like DNA-binding domains"/>
    <property type="match status" value="1"/>
</dbReference>
<dbReference type="Proteomes" id="UP000647587">
    <property type="component" value="Unassembled WGS sequence"/>
</dbReference>
<comment type="caution">
    <text evidence="6">The sequence shown here is derived from an EMBL/GenBank/DDBJ whole genome shotgun (WGS) entry which is preliminary data.</text>
</comment>
<dbReference type="CDD" id="cd06290">
    <property type="entry name" value="PBP1_LacI-like"/>
    <property type="match status" value="1"/>
</dbReference>
<dbReference type="InterPro" id="IPR046335">
    <property type="entry name" value="LacI/GalR-like_sensor"/>
</dbReference>
<dbReference type="InterPro" id="IPR010982">
    <property type="entry name" value="Lambda_DNA-bd_dom_sf"/>
</dbReference>
<evidence type="ECO:0000313" key="7">
    <source>
        <dbReference type="Proteomes" id="UP000647587"/>
    </source>
</evidence>
<name>A0ABQ2ENX7_9DEIO</name>
<keyword evidence="2" id="KW-0805">Transcription regulation</keyword>
<dbReference type="Pfam" id="PF00356">
    <property type="entry name" value="LacI"/>
    <property type="match status" value="1"/>
</dbReference>
<gene>
    <name evidence="6" type="ORF">GCM10008955_10200</name>
</gene>
<dbReference type="PRINTS" id="PR00036">
    <property type="entry name" value="HTHLACI"/>
</dbReference>
<dbReference type="InterPro" id="IPR028082">
    <property type="entry name" value="Peripla_BP_I"/>
</dbReference>
<evidence type="ECO:0000256" key="2">
    <source>
        <dbReference type="ARBA" id="ARBA00023015"/>
    </source>
</evidence>
<keyword evidence="1" id="KW-0678">Repressor</keyword>
<protein>
    <submittedName>
        <fullName evidence="6">LacI family transcriptional regulator</fullName>
    </submittedName>
</protein>
<evidence type="ECO:0000256" key="4">
    <source>
        <dbReference type="ARBA" id="ARBA00023163"/>
    </source>
</evidence>
<evidence type="ECO:0000256" key="1">
    <source>
        <dbReference type="ARBA" id="ARBA00022491"/>
    </source>
</evidence>
<organism evidence="6 7">
    <name type="scientific">Deinococcus malanensis</name>
    <dbReference type="NCBI Taxonomy" id="1706855"/>
    <lineage>
        <taxon>Bacteria</taxon>
        <taxon>Thermotogati</taxon>
        <taxon>Deinococcota</taxon>
        <taxon>Deinococci</taxon>
        <taxon>Deinococcales</taxon>
        <taxon>Deinococcaceae</taxon>
        <taxon>Deinococcus</taxon>
    </lineage>
</organism>
<dbReference type="PANTHER" id="PTHR30146:SF148">
    <property type="entry name" value="HTH-TYPE TRANSCRIPTIONAL REPRESSOR PURR-RELATED"/>
    <property type="match status" value="1"/>
</dbReference>
<dbReference type="Gene3D" id="3.40.50.2300">
    <property type="match status" value="2"/>
</dbReference>
<reference evidence="7" key="1">
    <citation type="journal article" date="2019" name="Int. J. Syst. Evol. Microbiol.">
        <title>The Global Catalogue of Microorganisms (GCM) 10K type strain sequencing project: providing services to taxonomists for standard genome sequencing and annotation.</title>
        <authorList>
            <consortium name="The Broad Institute Genomics Platform"/>
            <consortium name="The Broad Institute Genome Sequencing Center for Infectious Disease"/>
            <person name="Wu L."/>
            <person name="Ma J."/>
        </authorList>
    </citation>
    <scope>NUCLEOTIDE SEQUENCE [LARGE SCALE GENOMIC DNA]</scope>
    <source>
        <strain evidence="7">JCM 30331</strain>
    </source>
</reference>
<proteinExistence type="predicted"/>
<dbReference type="SMART" id="SM00354">
    <property type="entry name" value="HTH_LACI"/>
    <property type="match status" value="1"/>
</dbReference>
<dbReference type="EMBL" id="BMPP01000003">
    <property type="protein sequence ID" value="GGK18727.1"/>
    <property type="molecule type" value="Genomic_DNA"/>
</dbReference>
<dbReference type="PANTHER" id="PTHR30146">
    <property type="entry name" value="LACI-RELATED TRANSCRIPTIONAL REPRESSOR"/>
    <property type="match status" value="1"/>
</dbReference>
<evidence type="ECO:0000313" key="6">
    <source>
        <dbReference type="EMBL" id="GGK18727.1"/>
    </source>
</evidence>
<keyword evidence="3" id="KW-0238">DNA-binding</keyword>
<dbReference type="CDD" id="cd01392">
    <property type="entry name" value="HTH_LacI"/>
    <property type="match status" value="1"/>
</dbReference>
<dbReference type="PROSITE" id="PS50932">
    <property type="entry name" value="HTH_LACI_2"/>
    <property type="match status" value="1"/>
</dbReference>
<dbReference type="SUPFAM" id="SSF53822">
    <property type="entry name" value="Periplasmic binding protein-like I"/>
    <property type="match status" value="1"/>
</dbReference>
<accession>A0ABQ2ENX7</accession>
<dbReference type="Pfam" id="PF13377">
    <property type="entry name" value="Peripla_BP_3"/>
    <property type="match status" value="1"/>
</dbReference>
<dbReference type="InterPro" id="IPR000843">
    <property type="entry name" value="HTH_LacI"/>
</dbReference>
<keyword evidence="7" id="KW-1185">Reference proteome</keyword>
<evidence type="ECO:0000256" key="3">
    <source>
        <dbReference type="ARBA" id="ARBA00023125"/>
    </source>
</evidence>
<keyword evidence="4" id="KW-0804">Transcription</keyword>
<evidence type="ECO:0000259" key="5">
    <source>
        <dbReference type="PROSITE" id="PS50932"/>
    </source>
</evidence>